<dbReference type="InterPro" id="IPR029063">
    <property type="entry name" value="SAM-dependent_MTases_sf"/>
</dbReference>
<dbReference type="GO" id="GO:0008757">
    <property type="term" value="F:S-adenosylmethionine-dependent methyltransferase activity"/>
    <property type="evidence" value="ECO:0007669"/>
    <property type="project" value="InterPro"/>
</dbReference>
<dbReference type="GO" id="GO:0032259">
    <property type="term" value="P:methylation"/>
    <property type="evidence" value="ECO:0007669"/>
    <property type="project" value="UniProtKB-KW"/>
</dbReference>
<protein>
    <submittedName>
        <fullName evidence="5">Methyltransferase</fullName>
    </submittedName>
</protein>
<dbReference type="InterPro" id="IPR013216">
    <property type="entry name" value="Methyltransf_11"/>
</dbReference>
<evidence type="ECO:0000256" key="1">
    <source>
        <dbReference type="ARBA" id="ARBA00022603"/>
    </source>
</evidence>
<dbReference type="CDD" id="cd02440">
    <property type="entry name" value="AdoMet_MTases"/>
    <property type="match status" value="1"/>
</dbReference>
<feature type="domain" description="Methyltransferase type 11" evidence="4">
    <location>
        <begin position="36"/>
        <end position="128"/>
    </location>
</feature>
<dbReference type="SUPFAM" id="SSF53335">
    <property type="entry name" value="S-adenosyl-L-methionine-dependent methyltransferases"/>
    <property type="match status" value="1"/>
</dbReference>
<evidence type="ECO:0000313" key="6">
    <source>
        <dbReference type="Proteomes" id="UP000243077"/>
    </source>
</evidence>
<dbReference type="EMBL" id="CP026923">
    <property type="protein sequence ID" value="AVG24692.1"/>
    <property type="molecule type" value="Genomic_DNA"/>
</dbReference>
<dbReference type="PANTHER" id="PTHR43464">
    <property type="entry name" value="METHYLTRANSFERASE"/>
    <property type="match status" value="1"/>
</dbReference>
<keyword evidence="1 5" id="KW-0489">Methyltransferase</keyword>
<reference evidence="5 6" key="1">
    <citation type="submission" date="2018-02" db="EMBL/GenBank/DDBJ databases">
        <title>Complete genome of the streamlined marine actinobacterium Pontimonas salivibrio CL-TW6 adapted to coastal planktonic lifestype.</title>
        <authorList>
            <person name="Cho B.C."/>
            <person name="Hardies S.C."/>
            <person name="Jang G.I."/>
            <person name="Hwang C.Y."/>
        </authorList>
    </citation>
    <scope>NUCLEOTIDE SEQUENCE [LARGE SCALE GENOMIC DNA]</scope>
    <source>
        <strain evidence="5 6">CL-TW6</strain>
    </source>
</reference>
<keyword evidence="3" id="KW-0949">S-adenosyl-L-methionine</keyword>
<keyword evidence="2 5" id="KW-0808">Transferase</keyword>
<dbReference type="KEGG" id="psai:C3B54_111770"/>
<keyword evidence="6" id="KW-1185">Reference proteome</keyword>
<dbReference type="AlphaFoldDB" id="A0A2L2BSU1"/>
<organism evidence="5 6">
    <name type="scientific">Pontimonas salivibrio</name>
    <dbReference type="NCBI Taxonomy" id="1159327"/>
    <lineage>
        <taxon>Bacteria</taxon>
        <taxon>Bacillati</taxon>
        <taxon>Actinomycetota</taxon>
        <taxon>Actinomycetes</taxon>
        <taxon>Micrococcales</taxon>
        <taxon>Microbacteriaceae</taxon>
        <taxon>Pontimonas</taxon>
    </lineage>
</organism>
<evidence type="ECO:0000313" key="5">
    <source>
        <dbReference type="EMBL" id="AVG24692.1"/>
    </source>
</evidence>
<accession>A0A2L2BSU1</accession>
<dbReference type="Pfam" id="PF08241">
    <property type="entry name" value="Methyltransf_11"/>
    <property type="match status" value="1"/>
</dbReference>
<dbReference type="PANTHER" id="PTHR43464:SF19">
    <property type="entry name" value="UBIQUINONE BIOSYNTHESIS O-METHYLTRANSFERASE, MITOCHONDRIAL"/>
    <property type="match status" value="1"/>
</dbReference>
<dbReference type="Proteomes" id="UP000243077">
    <property type="component" value="Chromosome"/>
</dbReference>
<evidence type="ECO:0000259" key="4">
    <source>
        <dbReference type="Pfam" id="PF08241"/>
    </source>
</evidence>
<evidence type="ECO:0000256" key="2">
    <source>
        <dbReference type="ARBA" id="ARBA00022679"/>
    </source>
</evidence>
<evidence type="ECO:0000256" key="3">
    <source>
        <dbReference type="ARBA" id="ARBA00022691"/>
    </source>
</evidence>
<sequence length="234" mass="25317">MPAPHAVLDSSSRNRQARRIATILVNAGLQPNATVLDVGTGSGHIAGYLSDNTVPQGRVTSVDVVDLRVRKAGFDYVSVAGAALPFGASTFDCVVSNHLLEHLASPEEQQIHLEEVTRVLKTGGILYVAVPNRWFIWESHFDLPFLSWLPSPVASKLVRLAGKGDVYDCIPLSDRKLRRLLKHTPVSSRSVAGEAASFRLGFNYNSVLPGALLSLMRALGGVLLPTFIRVGIKE</sequence>
<proteinExistence type="predicted"/>
<gene>
    <name evidence="5" type="ORF">C3B54_111770</name>
</gene>
<dbReference type="RefSeq" id="WP_104914140.1">
    <property type="nucleotide sequence ID" value="NZ_CP026923.1"/>
</dbReference>
<dbReference type="OrthoDB" id="9800454at2"/>
<dbReference type="Gene3D" id="3.40.50.150">
    <property type="entry name" value="Vaccinia Virus protein VP39"/>
    <property type="match status" value="1"/>
</dbReference>
<name>A0A2L2BSU1_9MICO</name>